<dbReference type="GO" id="GO:0005384">
    <property type="term" value="F:manganese ion transmembrane transporter activity"/>
    <property type="evidence" value="ECO:0007669"/>
    <property type="project" value="TreeGrafter"/>
</dbReference>
<dbReference type="PANTHER" id="PTHR11706:SF33">
    <property type="entry name" value="NATURAL RESISTANCE-ASSOCIATED MACROPHAGE PROTEIN 2"/>
    <property type="match status" value="1"/>
</dbReference>
<evidence type="ECO:0000256" key="1">
    <source>
        <dbReference type="ARBA" id="ARBA00004141"/>
    </source>
</evidence>
<proteinExistence type="predicted"/>
<dbReference type="AlphaFoldDB" id="A0A1F5FUX9"/>
<dbReference type="EMBL" id="MFAQ01000017">
    <property type="protein sequence ID" value="OGD83421.1"/>
    <property type="molecule type" value="Genomic_DNA"/>
</dbReference>
<dbReference type="GO" id="GO:0005886">
    <property type="term" value="C:plasma membrane"/>
    <property type="evidence" value="ECO:0007669"/>
    <property type="project" value="TreeGrafter"/>
</dbReference>
<evidence type="ECO:0000256" key="4">
    <source>
        <dbReference type="ARBA" id="ARBA00022989"/>
    </source>
</evidence>
<comment type="subcellular location">
    <subcellularLocation>
        <location evidence="1">Membrane</location>
        <topology evidence="1">Multi-pass membrane protein</topology>
    </subcellularLocation>
</comment>
<keyword evidence="4 6" id="KW-1133">Transmembrane helix</keyword>
<feature type="transmembrane region" description="Helical" evidence="6">
    <location>
        <begin position="145"/>
        <end position="162"/>
    </location>
</feature>
<accession>A0A1F5FUX9</accession>
<feature type="transmembrane region" description="Helical" evidence="6">
    <location>
        <begin position="83"/>
        <end position="106"/>
    </location>
</feature>
<feature type="transmembrane region" description="Helical" evidence="6">
    <location>
        <begin position="182"/>
        <end position="202"/>
    </location>
</feature>
<evidence type="ECO:0000256" key="2">
    <source>
        <dbReference type="ARBA" id="ARBA00022448"/>
    </source>
</evidence>
<feature type="transmembrane region" description="Helical" evidence="6">
    <location>
        <begin position="334"/>
        <end position="352"/>
    </location>
</feature>
<comment type="caution">
    <text evidence="7">The sequence shown here is derived from an EMBL/GenBank/DDBJ whole genome shotgun (WGS) entry which is preliminary data.</text>
</comment>
<protein>
    <submittedName>
        <fullName evidence="7">Iron transporter</fullName>
    </submittedName>
</protein>
<dbReference type="Proteomes" id="UP000179237">
    <property type="component" value="Unassembled WGS sequence"/>
</dbReference>
<keyword evidence="2" id="KW-0813">Transport</keyword>
<organism evidence="7 8">
    <name type="scientific">Candidatus Collierbacteria bacterium RIFOXYD1_FULL_40_9</name>
    <dbReference type="NCBI Taxonomy" id="1817731"/>
    <lineage>
        <taxon>Bacteria</taxon>
        <taxon>Candidatus Collieribacteriota</taxon>
    </lineage>
</organism>
<feature type="transmembrane region" description="Helical" evidence="6">
    <location>
        <begin position="398"/>
        <end position="418"/>
    </location>
</feature>
<gene>
    <name evidence="7" type="ORF">A2572_01790</name>
</gene>
<feature type="transmembrane region" description="Helical" evidence="6">
    <location>
        <begin position="241"/>
        <end position="261"/>
    </location>
</feature>
<keyword evidence="3 6" id="KW-0812">Transmembrane</keyword>
<evidence type="ECO:0000313" key="8">
    <source>
        <dbReference type="Proteomes" id="UP000179237"/>
    </source>
</evidence>
<dbReference type="GO" id="GO:0015086">
    <property type="term" value="F:cadmium ion transmembrane transporter activity"/>
    <property type="evidence" value="ECO:0007669"/>
    <property type="project" value="TreeGrafter"/>
</dbReference>
<name>A0A1F5FUX9_9BACT</name>
<dbReference type="InterPro" id="IPR001046">
    <property type="entry name" value="NRAMP_fam"/>
</dbReference>
<keyword evidence="5 6" id="KW-0472">Membrane</keyword>
<feature type="transmembrane region" description="Helical" evidence="6">
    <location>
        <begin position="118"/>
        <end position="138"/>
    </location>
</feature>
<evidence type="ECO:0000256" key="5">
    <source>
        <dbReference type="ARBA" id="ARBA00023136"/>
    </source>
</evidence>
<dbReference type="Pfam" id="PF01566">
    <property type="entry name" value="Nramp"/>
    <property type="match status" value="1"/>
</dbReference>
<reference evidence="7 8" key="1">
    <citation type="journal article" date="2016" name="Nat. Commun.">
        <title>Thousands of microbial genomes shed light on interconnected biogeochemical processes in an aquifer system.</title>
        <authorList>
            <person name="Anantharaman K."/>
            <person name="Brown C.T."/>
            <person name="Hug L.A."/>
            <person name="Sharon I."/>
            <person name="Castelle C.J."/>
            <person name="Probst A.J."/>
            <person name="Thomas B.C."/>
            <person name="Singh A."/>
            <person name="Wilkins M.J."/>
            <person name="Karaoz U."/>
            <person name="Brodie E.L."/>
            <person name="Williams K.H."/>
            <person name="Hubbard S.S."/>
            <person name="Banfield J.F."/>
        </authorList>
    </citation>
    <scope>NUCLEOTIDE SEQUENCE [LARGE SCALE GENOMIC DNA]</scope>
</reference>
<dbReference type="GO" id="GO:0034755">
    <property type="term" value="P:iron ion transmembrane transport"/>
    <property type="evidence" value="ECO:0007669"/>
    <property type="project" value="TreeGrafter"/>
</dbReference>
<dbReference type="PANTHER" id="PTHR11706">
    <property type="entry name" value="SOLUTE CARRIER PROTEIN FAMILY 11 MEMBER"/>
    <property type="match status" value="1"/>
</dbReference>
<evidence type="ECO:0000256" key="6">
    <source>
        <dbReference type="SAM" id="Phobius"/>
    </source>
</evidence>
<feature type="transmembrane region" description="Helical" evidence="6">
    <location>
        <begin position="287"/>
        <end position="314"/>
    </location>
</feature>
<sequence>MKFLWKKLFKKIGPGFVTGAADDDPSGIATYSIAGAKFGLGMSWLSVFLLPAMIAIQEMCGRLGLITGRGLASIIAKYSSKKVMWFAVLLLGVANTINIGANLGIMASSLQMILGLPFFFWLFVVAMGIVILEIWIPYRIYSESLKWLGCLLLVYVITAFLVKPDWVEVINATLVPRISWSMDYVMTLVAFLGTTISPYLFFWQTSQEVEEEILEKRVVDFNSKPETTGAMIKKMRLDTGIGMFFSNLMTFFIILTTAYTLNKNGIFEINGAEDAALALKPLAGEMAYLLFTLGIVGIGLQAIPVLAGSIAYAFSEAFGIREGLGKSFNKAKGFYLIIALSTMVGVLMNMLGVNTIRALYYSAVVNGVVAVPLIFIIIRLADSEKVVGKFRSSNFQRVVAWLIFGFMLLAVLLMFFNWGSN</sequence>
<feature type="transmembrane region" description="Helical" evidence="6">
    <location>
        <begin position="358"/>
        <end position="378"/>
    </location>
</feature>
<evidence type="ECO:0000256" key="3">
    <source>
        <dbReference type="ARBA" id="ARBA00022692"/>
    </source>
</evidence>
<evidence type="ECO:0000313" key="7">
    <source>
        <dbReference type="EMBL" id="OGD83421.1"/>
    </source>
</evidence>